<gene>
    <name evidence="5" type="ORF">D3272_19945</name>
</gene>
<dbReference type="InterPro" id="IPR001188">
    <property type="entry name" value="Sperm_putr-bd"/>
</dbReference>
<dbReference type="EMBL" id="QYBC01000018">
    <property type="protein sequence ID" value="RYB02731.1"/>
    <property type="molecule type" value="Genomic_DNA"/>
</dbReference>
<dbReference type="PANTHER" id="PTHR30222">
    <property type="entry name" value="SPERMIDINE/PUTRESCINE-BINDING PERIPLASMIC PROTEIN"/>
    <property type="match status" value="1"/>
</dbReference>
<dbReference type="GO" id="GO:0042597">
    <property type="term" value="C:periplasmic space"/>
    <property type="evidence" value="ECO:0007669"/>
    <property type="project" value="UniProtKB-SubCell"/>
</dbReference>
<dbReference type="GO" id="GO:0015846">
    <property type="term" value="P:polyamine transport"/>
    <property type="evidence" value="ECO:0007669"/>
    <property type="project" value="InterPro"/>
</dbReference>
<evidence type="ECO:0000256" key="2">
    <source>
        <dbReference type="ARBA" id="ARBA00022448"/>
    </source>
</evidence>
<dbReference type="AlphaFoldDB" id="A0A4Q2R7W8"/>
<keyword evidence="3" id="KW-0732">Signal</keyword>
<reference evidence="5 6" key="2">
    <citation type="submission" date="2019-02" db="EMBL/GenBank/DDBJ databases">
        <title>'Lichenibacterium ramalinii' gen. nov. sp. nov., 'Lichenibacterium minor' gen. nov. sp. nov.</title>
        <authorList>
            <person name="Pankratov T."/>
        </authorList>
    </citation>
    <scope>NUCLEOTIDE SEQUENCE [LARGE SCALE GENOMIC DNA]</scope>
    <source>
        <strain evidence="5 6">RmlP001</strain>
    </source>
</reference>
<dbReference type="InterPro" id="IPR006059">
    <property type="entry name" value="SBP"/>
</dbReference>
<dbReference type="OrthoDB" id="6776301at2"/>
<protein>
    <submittedName>
        <fullName evidence="5">Extracellular solute-binding protein</fullName>
    </submittedName>
</protein>
<dbReference type="SUPFAM" id="SSF53850">
    <property type="entry name" value="Periplasmic binding protein-like II"/>
    <property type="match status" value="1"/>
</dbReference>
<dbReference type="Gene3D" id="3.40.190.10">
    <property type="entry name" value="Periplasmic binding protein-like II"/>
    <property type="match status" value="2"/>
</dbReference>
<dbReference type="InterPro" id="IPR006311">
    <property type="entry name" value="TAT_signal"/>
</dbReference>
<evidence type="ECO:0000256" key="3">
    <source>
        <dbReference type="ARBA" id="ARBA00022729"/>
    </source>
</evidence>
<organism evidence="5 6">
    <name type="scientific">Lichenibacterium ramalinae</name>
    <dbReference type="NCBI Taxonomy" id="2316527"/>
    <lineage>
        <taxon>Bacteria</taxon>
        <taxon>Pseudomonadati</taxon>
        <taxon>Pseudomonadota</taxon>
        <taxon>Alphaproteobacteria</taxon>
        <taxon>Hyphomicrobiales</taxon>
        <taxon>Lichenihabitantaceae</taxon>
        <taxon>Lichenibacterium</taxon>
    </lineage>
</organism>
<proteinExistence type="predicted"/>
<evidence type="ECO:0000313" key="5">
    <source>
        <dbReference type="EMBL" id="RYB02731.1"/>
    </source>
</evidence>
<keyword evidence="2" id="KW-0813">Transport</keyword>
<dbReference type="PANTHER" id="PTHR30222:SF17">
    <property type="entry name" value="SPERMIDINE_PUTRESCINE-BINDING PERIPLASMIC PROTEIN"/>
    <property type="match status" value="1"/>
</dbReference>
<name>A0A4Q2R7W8_9HYPH</name>
<comment type="caution">
    <text evidence="5">The sequence shown here is derived from an EMBL/GenBank/DDBJ whole genome shotgun (WGS) entry which is preliminary data.</text>
</comment>
<dbReference type="Proteomes" id="UP000289411">
    <property type="component" value="Unassembled WGS sequence"/>
</dbReference>
<reference evidence="5 6" key="1">
    <citation type="submission" date="2018-09" db="EMBL/GenBank/DDBJ databases">
        <authorList>
            <person name="Grouzdev D.S."/>
            <person name="Krutkina M.S."/>
        </authorList>
    </citation>
    <scope>NUCLEOTIDE SEQUENCE [LARGE SCALE GENOMIC DNA]</scope>
    <source>
        <strain evidence="5 6">RmlP001</strain>
    </source>
</reference>
<dbReference type="Pfam" id="PF13416">
    <property type="entry name" value="SBP_bac_8"/>
    <property type="match status" value="1"/>
</dbReference>
<keyword evidence="6" id="KW-1185">Reference proteome</keyword>
<dbReference type="PROSITE" id="PS51318">
    <property type="entry name" value="TAT"/>
    <property type="match status" value="1"/>
</dbReference>
<evidence type="ECO:0000256" key="4">
    <source>
        <dbReference type="ARBA" id="ARBA00022764"/>
    </source>
</evidence>
<dbReference type="GO" id="GO:0019808">
    <property type="term" value="F:polyamine binding"/>
    <property type="evidence" value="ECO:0007669"/>
    <property type="project" value="InterPro"/>
</dbReference>
<sequence>MSGSQWTRRDVARGLGFGVASAAAATWPGGARAAEAKSITVLNWQGYGTDLAAGVQHFKSATGIEVKHDYYNSEPEMLTKLRTNPGAYDVVLVNSARDAQAKADELIDPVDLGKLPNAAGLAPAFKTNPNIVIDGQTYGVPWVWGMNAIAVRTGKGFKVDSYAVFEEAAFAGRGALFDDAVTEIAVAALMLGQNINDPKDMKAIAARLKSFKRDVKLVWSSEDEWNKAFAAGAFDVSVFWSGAVTRAVNLHQQPVTFVVPKEGAVGWLDNFCIPATSTGKAAGLQFIDYMVSPQFYAEWAKSGAPASANAAAMAALPESDLNRQIHKPEYLDKLQFMGALPEDRRQAFNDLWEEVKAFYAQS</sequence>
<evidence type="ECO:0000313" key="6">
    <source>
        <dbReference type="Proteomes" id="UP000289411"/>
    </source>
</evidence>
<dbReference type="PRINTS" id="PR00909">
    <property type="entry name" value="SPERMDNBNDNG"/>
</dbReference>
<accession>A0A4Q2R7W8</accession>
<comment type="subcellular location">
    <subcellularLocation>
        <location evidence="1">Periplasm</location>
    </subcellularLocation>
</comment>
<evidence type="ECO:0000256" key="1">
    <source>
        <dbReference type="ARBA" id="ARBA00004418"/>
    </source>
</evidence>
<keyword evidence="4" id="KW-0574">Periplasm</keyword>